<dbReference type="EMBL" id="LT629750">
    <property type="protein sequence ID" value="SDS86020.1"/>
    <property type="molecule type" value="Genomic_DNA"/>
</dbReference>
<dbReference type="InterPro" id="IPR058533">
    <property type="entry name" value="Cation_efflux_TM"/>
</dbReference>
<keyword evidence="3" id="KW-0862">Zinc</keyword>
<evidence type="ECO:0000259" key="8">
    <source>
        <dbReference type="Pfam" id="PF01545"/>
    </source>
</evidence>
<feature type="compositionally biased region" description="Polar residues" evidence="6">
    <location>
        <begin position="8"/>
        <end position="20"/>
    </location>
</feature>
<keyword evidence="4 7" id="KW-1133">Transmembrane helix</keyword>
<dbReference type="InterPro" id="IPR050681">
    <property type="entry name" value="CDF/SLC30A"/>
</dbReference>
<organism evidence="9 10">
    <name type="scientific">Bradyrhizobium canariense</name>
    <dbReference type="NCBI Taxonomy" id="255045"/>
    <lineage>
        <taxon>Bacteria</taxon>
        <taxon>Pseudomonadati</taxon>
        <taxon>Pseudomonadota</taxon>
        <taxon>Alphaproteobacteria</taxon>
        <taxon>Hyphomicrobiales</taxon>
        <taxon>Nitrobacteraceae</taxon>
        <taxon>Bradyrhizobium</taxon>
    </lineage>
</organism>
<gene>
    <name evidence="9" type="ORF">SAMN05444158_3478</name>
</gene>
<proteinExistence type="predicted"/>
<dbReference type="AlphaFoldDB" id="A0A1H1VNF2"/>
<evidence type="ECO:0000256" key="5">
    <source>
        <dbReference type="ARBA" id="ARBA00023136"/>
    </source>
</evidence>
<name>A0A1H1VNF2_9BRAD</name>
<reference evidence="10" key="1">
    <citation type="submission" date="2016-10" db="EMBL/GenBank/DDBJ databases">
        <authorList>
            <person name="Varghese N."/>
            <person name="Submissions S."/>
        </authorList>
    </citation>
    <scope>NUCLEOTIDE SEQUENCE [LARGE SCALE GENOMIC DNA]</scope>
    <source>
        <strain evidence="10">GAS369</strain>
    </source>
</reference>
<dbReference type="InterPro" id="IPR027469">
    <property type="entry name" value="Cation_efflux_TMD_sf"/>
</dbReference>
<protein>
    <submittedName>
        <fullName evidence="9">Cation efflux family protein</fullName>
    </submittedName>
</protein>
<dbReference type="Pfam" id="PF01545">
    <property type="entry name" value="Cation_efflux"/>
    <property type="match status" value="1"/>
</dbReference>
<accession>A0A1H1VNF2</accession>
<keyword evidence="5 7" id="KW-0472">Membrane</keyword>
<evidence type="ECO:0000256" key="3">
    <source>
        <dbReference type="ARBA" id="ARBA00022906"/>
    </source>
</evidence>
<evidence type="ECO:0000256" key="6">
    <source>
        <dbReference type="SAM" id="MobiDB-lite"/>
    </source>
</evidence>
<dbReference type="GO" id="GO:0005886">
    <property type="term" value="C:plasma membrane"/>
    <property type="evidence" value="ECO:0007669"/>
    <property type="project" value="TreeGrafter"/>
</dbReference>
<keyword evidence="10" id="KW-1185">Reference proteome</keyword>
<evidence type="ECO:0000256" key="7">
    <source>
        <dbReference type="SAM" id="Phobius"/>
    </source>
</evidence>
<dbReference type="GO" id="GO:0005385">
    <property type="term" value="F:zinc ion transmembrane transporter activity"/>
    <property type="evidence" value="ECO:0007669"/>
    <property type="project" value="TreeGrafter"/>
</dbReference>
<evidence type="ECO:0000256" key="4">
    <source>
        <dbReference type="ARBA" id="ARBA00022989"/>
    </source>
</evidence>
<keyword evidence="2 7" id="KW-0812">Transmembrane</keyword>
<dbReference type="PANTHER" id="PTHR11562">
    <property type="entry name" value="CATION EFFLUX PROTEIN/ ZINC TRANSPORTER"/>
    <property type="match status" value="1"/>
</dbReference>
<feature type="transmembrane region" description="Helical" evidence="7">
    <location>
        <begin position="144"/>
        <end position="163"/>
    </location>
</feature>
<feature type="transmembrane region" description="Helical" evidence="7">
    <location>
        <begin position="169"/>
        <end position="191"/>
    </location>
</feature>
<evidence type="ECO:0000256" key="1">
    <source>
        <dbReference type="ARBA" id="ARBA00004141"/>
    </source>
</evidence>
<evidence type="ECO:0000313" key="10">
    <source>
        <dbReference type="Proteomes" id="UP000243904"/>
    </source>
</evidence>
<feature type="transmembrane region" description="Helical" evidence="7">
    <location>
        <begin position="211"/>
        <end position="228"/>
    </location>
</feature>
<feature type="region of interest" description="Disordered" evidence="6">
    <location>
        <begin position="1"/>
        <end position="20"/>
    </location>
</feature>
<evidence type="ECO:0000313" key="9">
    <source>
        <dbReference type="EMBL" id="SDS86020.1"/>
    </source>
</evidence>
<keyword evidence="3" id="KW-0813">Transport</keyword>
<feature type="domain" description="Cation efflux protein transmembrane" evidence="8">
    <location>
        <begin position="81"/>
        <end position="259"/>
    </location>
</feature>
<dbReference type="Gene3D" id="1.20.1510.10">
    <property type="entry name" value="Cation efflux protein transmembrane domain"/>
    <property type="match status" value="1"/>
</dbReference>
<dbReference type="PANTHER" id="PTHR11562:SF17">
    <property type="entry name" value="RE54080P-RELATED"/>
    <property type="match status" value="1"/>
</dbReference>
<dbReference type="SUPFAM" id="SSF161111">
    <property type="entry name" value="Cation efflux protein transmembrane domain-like"/>
    <property type="match status" value="1"/>
</dbReference>
<sequence length="268" mass="27933">MSFVGCKTGQSAFPGSSPNRTCRGHTKIDANDPKQACAAKSAIVLRRAQTYFIDMADCCCTPPPLRLDTHKGNAAKYRRVLWAVLAINAVMFVIEVGAGLAAGSASLQADALDFLGDAINYGISLFVVGMALRYRASAALAKAATMGIFGLWVVGTAVWHAVYGTLPSAFTMGAVGFVALVANAASFGLLWVHRHGDANMRSAWVCTRNDVLGNVAVLLAAFGVFGTGTGWPDVIVAAIMATLALQGAATVAKQALSELRPPLGMPAE</sequence>
<keyword evidence="3" id="KW-0406">Ion transport</keyword>
<evidence type="ECO:0000256" key="2">
    <source>
        <dbReference type="ARBA" id="ARBA00022692"/>
    </source>
</evidence>
<keyword evidence="3" id="KW-0864">Zinc transport</keyword>
<feature type="transmembrane region" description="Helical" evidence="7">
    <location>
        <begin position="114"/>
        <end position="132"/>
    </location>
</feature>
<comment type="subcellular location">
    <subcellularLocation>
        <location evidence="1">Membrane</location>
        <topology evidence="1">Multi-pass membrane protein</topology>
    </subcellularLocation>
</comment>
<feature type="transmembrane region" description="Helical" evidence="7">
    <location>
        <begin position="80"/>
        <end position="102"/>
    </location>
</feature>
<dbReference type="Proteomes" id="UP000243904">
    <property type="component" value="Chromosome I"/>
</dbReference>